<feature type="region of interest" description="Disordered" evidence="1">
    <location>
        <begin position="198"/>
        <end position="220"/>
    </location>
</feature>
<dbReference type="InterPro" id="IPR027417">
    <property type="entry name" value="P-loop_NTPase"/>
</dbReference>
<evidence type="ECO:0000313" key="3">
    <source>
        <dbReference type="Proteomes" id="UP000276194"/>
    </source>
</evidence>
<dbReference type="EMBL" id="RBTD01000405">
    <property type="protein sequence ID" value="RMT14482.1"/>
    <property type="molecule type" value="Genomic_DNA"/>
</dbReference>
<evidence type="ECO:0000313" key="2">
    <source>
        <dbReference type="EMBL" id="RMT14482.1"/>
    </source>
</evidence>
<organism evidence="2 3">
    <name type="scientific">Pseudomonas amygdali pv. mori</name>
    <dbReference type="NCBI Taxonomy" id="34065"/>
    <lineage>
        <taxon>Bacteria</taxon>
        <taxon>Pseudomonadati</taxon>
        <taxon>Pseudomonadota</taxon>
        <taxon>Gammaproteobacteria</taxon>
        <taxon>Pseudomonadales</taxon>
        <taxon>Pseudomonadaceae</taxon>
        <taxon>Pseudomonas</taxon>
        <taxon>Pseudomonas amygdali</taxon>
    </lineage>
</organism>
<dbReference type="Proteomes" id="UP000276194">
    <property type="component" value="Unassembled WGS sequence"/>
</dbReference>
<proteinExistence type="predicted"/>
<feature type="compositionally biased region" description="Polar residues" evidence="1">
    <location>
        <begin position="198"/>
        <end position="217"/>
    </location>
</feature>
<gene>
    <name evidence="2" type="ORF">ALP52_05973</name>
</gene>
<protein>
    <submittedName>
        <fullName evidence="2">Uncharacterized protein</fullName>
    </submittedName>
</protein>
<reference evidence="2 3" key="1">
    <citation type="submission" date="2018-08" db="EMBL/GenBank/DDBJ databases">
        <title>Recombination of ecologically and evolutionarily significant loci maintains genetic cohesion in the Pseudomonas syringae species complex.</title>
        <authorList>
            <person name="Dillon M."/>
            <person name="Thakur S."/>
            <person name="Almeida R.N.D."/>
            <person name="Weir B.S."/>
            <person name="Guttman D.S."/>
        </authorList>
    </citation>
    <scope>NUCLEOTIDE SEQUENCE [LARGE SCALE GENOMIC DNA]</scope>
    <source>
        <strain evidence="2 3">ICMP 6941</strain>
    </source>
</reference>
<dbReference type="Gene3D" id="3.40.50.300">
    <property type="entry name" value="P-loop containing nucleotide triphosphate hydrolases"/>
    <property type="match status" value="1"/>
</dbReference>
<evidence type="ECO:0000256" key="1">
    <source>
        <dbReference type="SAM" id="MobiDB-lite"/>
    </source>
</evidence>
<accession>A0A3M5IU35</accession>
<sequence>MRQVKIVFTSGLPRRNGFPMRVLADEYIPLDRTFRELEFDSAAHDDTELMQVFGRKGALRWEDLIREHRVVVLSEAGSGKTAEIQNAVRRLRNEGRHAFFLRIESIASDLESAFEEGTYLEYREWLASGEEGWLFLDSVDEARLRFPKDFEVAIRRLSQTLQNVMQHAHILITGRTSAWRVKTDLILCRNRFPFPSQTTELSGSEQNAIGESGVTSRETSHEQHAAAPFRIFTLEPLHVGNISTFLHAMDVTNPKDFLYQVEQMEVDSLTTRPQDLIELIEYWKSHQRIGSRYELMHSSVDRRLQERDQDRAQARSIPPLQLRQGARLVAAAATLCQQSAIQTPDGEHNNQGLNIREILPAWDDAMRQLLLERPIFDEGIYGTVRFHHRSVREYLTAEWICELLKQNSSRRDIESLFFRSQYGVEVVIPVMRPVLAWLVLLDERILERVCRLCPEVIFEGGDPSRLLLPVRVRILREACHQLAQPAHSRSMTDFASIKRFSAPDLTEEINSLLTEYGQNEDIAWFLLLMVWQGQMTGAIEQTKFLALNSRLHNTRIAAFLALSAIGSEDDRLDVRTQILEEADELDRSWIAELIPWLKPDEEAIGWLVDALARSAPTERYSGDALARALSKHVADWPPTLLALLAAQLLDLLNVPPVLDAFPTNVSERFQWLTAPSAEIMLALIKNRTMSAMSEPVLSLLRKIPMFHQTGVLDSNGIIKVLRNSVADWPELNRVLFWYDVSRSRDYLGSHSHGSQPLTLFSQVGIFGHLWSVTDTDLDWICDDIQNRELQDDRSVALTRAFSLYRDSGERADILEPIAAACVGNHELETLLEHLINPPQVLPHAWMVQQERLRRNSARRTLVREGRKRQSRDRLQAEMTLIRFPLVPGQLNDYQRYLLEHLNRSSNGSSNWSEKTWLDLTPEFGEDVAAAFRDGAVGFWRNYEPVLRSEGAAENSTPYSVILGLVGLSIEAREDANWLESISHDVAVLATRYAFHELNGFPVWLPDLYQAHPDAVLDIFNREIDFELGIKEPQPNSFYALYNISWAGEWLWNGLAHGLVERMRITPKNIKRLRQMLTIIQGSSLDDESIIRLVSRKAKATKDLAVAPLWFAAWVGVEPDKAIPALTVRLASISNDSGATDFAMRFITALVSSRRERSLARGAYRTVSHMRALYLLMNFYIHEERDIQRANSGVYSPELRDDAQDARNALFSFIRDTPGKEAFYALTEISEHHPNSKSRPWMALLAKDKATLDANMDPWTPQQVGEFTDRQERTPATPRDLWDLAVLQLSDLKHELEDGDSSIASILQSAFEETDIRKYIGNWCRERSRNRYAVPQEEQFADDKRADLRFHGQGFDAQVPVELKLAEKWSGPKLLERLENQLCGDYMRDRRSKYGVYLLVHHGKKPGMEWPLDNGKIAATFEELVEGLQQYWKALAPDFPEVEDIKVIGIDLTKRGIPAQTPSRKRARKPKPEA</sequence>
<dbReference type="SUPFAM" id="SSF52540">
    <property type="entry name" value="P-loop containing nucleoside triphosphate hydrolases"/>
    <property type="match status" value="1"/>
</dbReference>
<name>A0A3M5IU35_PSEA0</name>
<comment type="caution">
    <text evidence="2">The sequence shown here is derived from an EMBL/GenBank/DDBJ whole genome shotgun (WGS) entry which is preliminary data.</text>
</comment>